<dbReference type="Gene3D" id="1.50.40.10">
    <property type="entry name" value="Mitochondrial carrier domain"/>
    <property type="match status" value="1"/>
</dbReference>
<keyword evidence="7" id="KW-0472">Membrane</keyword>
<evidence type="ECO:0000256" key="2">
    <source>
        <dbReference type="ARBA" id="ARBA00006375"/>
    </source>
</evidence>
<dbReference type="InterPro" id="IPR023395">
    <property type="entry name" value="MCP_dom_sf"/>
</dbReference>
<evidence type="ECO:0000256" key="7">
    <source>
        <dbReference type="ARBA" id="ARBA00023136"/>
    </source>
</evidence>
<evidence type="ECO:0000256" key="1">
    <source>
        <dbReference type="ARBA" id="ARBA00004141"/>
    </source>
</evidence>
<dbReference type="RefSeq" id="XP_060120081.1">
    <property type="nucleotide sequence ID" value="XM_060264098.1"/>
</dbReference>
<keyword evidence="5" id="KW-0677">Repeat</keyword>
<dbReference type="Proteomes" id="UP001217754">
    <property type="component" value="Chromosome 1"/>
</dbReference>
<keyword evidence="3" id="KW-0813">Transport</keyword>
<dbReference type="EMBL" id="CP119958">
    <property type="protein sequence ID" value="WFD37184.1"/>
    <property type="molecule type" value="Genomic_DNA"/>
</dbReference>
<dbReference type="SUPFAM" id="SSF103506">
    <property type="entry name" value="Mitochondrial carrier"/>
    <property type="match status" value="1"/>
</dbReference>
<evidence type="ECO:0000256" key="3">
    <source>
        <dbReference type="ARBA" id="ARBA00022448"/>
    </source>
</evidence>
<proteinExistence type="inferred from homology"/>
<dbReference type="InterPro" id="IPR018108">
    <property type="entry name" value="MCP_transmembrane"/>
</dbReference>
<evidence type="ECO:0000313" key="9">
    <source>
        <dbReference type="Proteomes" id="UP001217754"/>
    </source>
</evidence>
<comment type="similarity">
    <text evidence="2">Belongs to the mitochondrial carrier (TC 2.A.29) family.</text>
</comment>
<keyword evidence="9" id="KW-1185">Reference proteome</keyword>
<dbReference type="PANTHER" id="PTHR45618">
    <property type="entry name" value="MITOCHONDRIAL DICARBOXYLATE CARRIER-RELATED"/>
    <property type="match status" value="1"/>
</dbReference>
<dbReference type="Pfam" id="PF00153">
    <property type="entry name" value="Mito_carr"/>
    <property type="match status" value="3"/>
</dbReference>
<evidence type="ECO:0008006" key="10">
    <source>
        <dbReference type="Google" id="ProtNLM"/>
    </source>
</evidence>
<organism evidence="8 9">
    <name type="scientific">Malassezia japonica</name>
    <dbReference type="NCBI Taxonomy" id="223818"/>
    <lineage>
        <taxon>Eukaryota</taxon>
        <taxon>Fungi</taxon>
        <taxon>Dikarya</taxon>
        <taxon>Basidiomycota</taxon>
        <taxon>Ustilaginomycotina</taxon>
        <taxon>Malasseziomycetes</taxon>
        <taxon>Malasseziales</taxon>
        <taxon>Malasseziaceae</taxon>
        <taxon>Malassezia</taxon>
    </lineage>
</organism>
<protein>
    <recommendedName>
        <fullName evidence="10">Mitochondrial dicarboxylate transporter</fullName>
    </recommendedName>
</protein>
<accession>A0AAF0J8T0</accession>
<reference evidence="8" key="1">
    <citation type="submission" date="2023-03" db="EMBL/GenBank/DDBJ databases">
        <title>Mating type loci evolution in Malassezia.</title>
        <authorList>
            <person name="Coelho M.A."/>
        </authorList>
    </citation>
    <scope>NUCLEOTIDE SEQUENCE</scope>
    <source>
        <strain evidence="8">CBS 9431</strain>
    </source>
</reference>
<dbReference type="GO" id="GO:0016020">
    <property type="term" value="C:membrane"/>
    <property type="evidence" value="ECO:0007669"/>
    <property type="project" value="UniProtKB-SubCell"/>
</dbReference>
<dbReference type="InterPro" id="IPR050391">
    <property type="entry name" value="Mito_Metabolite_Transporter"/>
</dbReference>
<dbReference type="AlphaFoldDB" id="A0AAF0J8T0"/>
<name>A0AAF0J8T0_9BASI</name>
<keyword evidence="6" id="KW-1133">Transmembrane helix</keyword>
<gene>
    <name evidence="8" type="ORF">MJAP1_000126</name>
</gene>
<sequence length="254" mass="27728">MQNSPGKTTTLGLLRDTLKTEGVRGLYIGLSASVLRQMTYSLTRFAAYEKIKEYMLSGQNAKVSVWTTISAAGLAGAAGGFAGNPADVILVRMTGDLYRPADQRFNYKGAADGLLRITREEGISCLFRGIAPNMVRATLMNSSQLASYDFFKDLLRSTGLFSPASLPHYLCSSLLAGTVATTICSPADVIRARMMNTKGNESGLPQLAKALKNEGPMFLFRGWVPSWMRLAPQTVILLTVLEELRALIDYIRKD</sequence>
<evidence type="ECO:0000256" key="5">
    <source>
        <dbReference type="ARBA" id="ARBA00022737"/>
    </source>
</evidence>
<evidence type="ECO:0000256" key="6">
    <source>
        <dbReference type="ARBA" id="ARBA00022989"/>
    </source>
</evidence>
<comment type="subcellular location">
    <subcellularLocation>
        <location evidence="1">Membrane</location>
        <topology evidence="1">Multi-pass membrane protein</topology>
    </subcellularLocation>
</comment>
<evidence type="ECO:0000256" key="4">
    <source>
        <dbReference type="ARBA" id="ARBA00022692"/>
    </source>
</evidence>
<evidence type="ECO:0000313" key="8">
    <source>
        <dbReference type="EMBL" id="WFD37184.1"/>
    </source>
</evidence>
<keyword evidence="4" id="KW-0812">Transmembrane</keyword>
<dbReference type="GeneID" id="85223775"/>